<protein>
    <recommendedName>
        <fullName evidence="4">Long-chain-fatty-acid--CoA ligase</fullName>
    </recommendedName>
</protein>
<dbReference type="PANTHER" id="PTHR43107:SF10">
    <property type="entry name" value="LONG-CHAIN FATTY ACID TRANSPORT PROTEIN 6"/>
    <property type="match status" value="1"/>
</dbReference>
<keyword evidence="2" id="KW-0436">Ligase</keyword>
<evidence type="ECO:0000256" key="3">
    <source>
        <dbReference type="ARBA" id="ARBA00036527"/>
    </source>
</evidence>
<reference evidence="7" key="1">
    <citation type="journal article" date="2021" name="Cell">
        <title>Tracing the genetic footprints of vertebrate landing in non-teleost ray-finned fishes.</title>
        <authorList>
            <person name="Bi X."/>
            <person name="Wang K."/>
            <person name="Yang L."/>
            <person name="Pan H."/>
            <person name="Jiang H."/>
            <person name="Wei Q."/>
            <person name="Fang M."/>
            <person name="Yu H."/>
            <person name="Zhu C."/>
            <person name="Cai Y."/>
            <person name="He Y."/>
            <person name="Gan X."/>
            <person name="Zeng H."/>
            <person name="Yu D."/>
            <person name="Zhu Y."/>
            <person name="Jiang H."/>
            <person name="Qiu Q."/>
            <person name="Yang H."/>
            <person name="Zhang Y.E."/>
            <person name="Wang W."/>
            <person name="Zhu M."/>
            <person name="He S."/>
            <person name="Zhang G."/>
        </authorList>
    </citation>
    <scope>NUCLEOTIDE SEQUENCE</scope>
    <source>
        <strain evidence="7">Allg_001</strain>
    </source>
</reference>
<dbReference type="Proteomes" id="UP000736164">
    <property type="component" value="Unassembled WGS sequence"/>
</dbReference>
<dbReference type="Pfam" id="PF00501">
    <property type="entry name" value="AMP-binding"/>
    <property type="match status" value="1"/>
</dbReference>
<sequence length="438" mass="50302">RKTMLQALLWTAAAVLGALYTAVRWICPYFWDDVKFCIRSMCIEQRMQYLLNSGTVSLVNIFMEQALEKPDKPFVIYEEYVYTYQDVDKRSNKVAYVFLKEERLAKGDVVALLMNNEPEYISTWFGLRKMGFTVAMLNVNIKAKSLEHCVLKKKFSVSQFWSDCRKYDVSMLTYVGEICRYLCSAPKVKFKQGMEMLRRNSVHCIKAGEKNHKVRLATGVGLRHDVWKDFAECFGVYGITESYGSTESNVSFINYTGKIGAIGRAGFLNKLMFPFEFLKYDVLKEEVVRDETGRCFKAKKGEVGLLVCQVTNQNPFCGYAGSVEQTQKKLLRNVLKEGDVYYNSGDLMKVDKDGFVYFCDRVGDTFRWKGENVSTTEVAEDTMNITETFKYKKVHLVKEGFNPSAIADPLYVLDCSSKTYKPLTKEMYEDIISGKLQL</sequence>
<dbReference type="GO" id="GO:0044539">
    <property type="term" value="P:long-chain fatty acid import into cell"/>
    <property type="evidence" value="ECO:0007669"/>
    <property type="project" value="TreeGrafter"/>
</dbReference>
<evidence type="ECO:0000256" key="5">
    <source>
        <dbReference type="ARBA" id="ARBA00048666"/>
    </source>
</evidence>
<feature type="non-terminal residue" evidence="7">
    <location>
        <position position="438"/>
    </location>
</feature>
<evidence type="ECO:0000256" key="2">
    <source>
        <dbReference type="ARBA" id="ARBA00022598"/>
    </source>
</evidence>
<dbReference type="AlphaFoldDB" id="A0A8J7NT35"/>
<feature type="domain" description="AMP-dependent synthetase/ligase" evidence="6">
    <location>
        <begin position="63"/>
        <end position="150"/>
    </location>
</feature>
<dbReference type="InterPro" id="IPR042099">
    <property type="entry name" value="ANL_N_sf"/>
</dbReference>
<feature type="non-terminal residue" evidence="7">
    <location>
        <position position="1"/>
    </location>
</feature>
<dbReference type="Gene3D" id="3.40.50.12780">
    <property type="entry name" value="N-terminal domain of ligase-like"/>
    <property type="match status" value="2"/>
</dbReference>
<dbReference type="SUPFAM" id="SSF56801">
    <property type="entry name" value="Acetyl-CoA synthetase-like"/>
    <property type="match status" value="1"/>
</dbReference>
<dbReference type="InterPro" id="IPR000873">
    <property type="entry name" value="AMP-dep_synth/lig_dom"/>
</dbReference>
<organism evidence="7 8">
    <name type="scientific">Atractosteus spatula</name>
    <name type="common">Alligator gar</name>
    <name type="synonym">Lepisosteus spatula</name>
    <dbReference type="NCBI Taxonomy" id="7917"/>
    <lineage>
        <taxon>Eukaryota</taxon>
        <taxon>Metazoa</taxon>
        <taxon>Chordata</taxon>
        <taxon>Craniata</taxon>
        <taxon>Vertebrata</taxon>
        <taxon>Euteleostomi</taxon>
        <taxon>Actinopterygii</taxon>
        <taxon>Neopterygii</taxon>
        <taxon>Holostei</taxon>
        <taxon>Semionotiformes</taxon>
        <taxon>Lepisosteidae</taxon>
        <taxon>Atractosteus</taxon>
    </lineage>
</organism>
<dbReference type="EMBL" id="JAAWVO010039630">
    <property type="protein sequence ID" value="MBN3318381.1"/>
    <property type="molecule type" value="Genomic_DNA"/>
</dbReference>
<dbReference type="GO" id="GO:0004467">
    <property type="term" value="F:long-chain fatty acid-CoA ligase activity"/>
    <property type="evidence" value="ECO:0007669"/>
    <property type="project" value="TreeGrafter"/>
</dbReference>
<evidence type="ECO:0000259" key="6">
    <source>
        <dbReference type="Pfam" id="PF00501"/>
    </source>
</evidence>
<dbReference type="PANTHER" id="PTHR43107">
    <property type="entry name" value="LONG-CHAIN FATTY ACID TRANSPORT PROTEIN"/>
    <property type="match status" value="1"/>
</dbReference>
<comment type="similarity">
    <text evidence="1">Belongs to the ATP-dependent AMP-binding enzyme family.</text>
</comment>
<name>A0A8J7NT35_ATRSP</name>
<evidence type="ECO:0000256" key="1">
    <source>
        <dbReference type="ARBA" id="ARBA00006432"/>
    </source>
</evidence>
<evidence type="ECO:0000313" key="7">
    <source>
        <dbReference type="EMBL" id="MBN3318381.1"/>
    </source>
</evidence>
<comment type="caution">
    <text evidence="7">The sequence shown here is derived from an EMBL/GenBank/DDBJ whole genome shotgun (WGS) entry which is preliminary data.</text>
</comment>
<evidence type="ECO:0000313" key="8">
    <source>
        <dbReference type="Proteomes" id="UP000736164"/>
    </source>
</evidence>
<dbReference type="GO" id="GO:0005324">
    <property type="term" value="F:long-chain fatty acid transmembrane transporter activity"/>
    <property type="evidence" value="ECO:0007669"/>
    <property type="project" value="TreeGrafter"/>
</dbReference>
<evidence type="ECO:0000256" key="4">
    <source>
        <dbReference type="ARBA" id="ARBA00041297"/>
    </source>
</evidence>
<dbReference type="GO" id="GO:0005886">
    <property type="term" value="C:plasma membrane"/>
    <property type="evidence" value="ECO:0007669"/>
    <property type="project" value="TreeGrafter"/>
</dbReference>
<dbReference type="GO" id="GO:0005789">
    <property type="term" value="C:endoplasmic reticulum membrane"/>
    <property type="evidence" value="ECO:0007669"/>
    <property type="project" value="TreeGrafter"/>
</dbReference>
<proteinExistence type="inferred from homology"/>
<accession>A0A8J7NT35</accession>
<gene>
    <name evidence="7" type="primary">Slc27a6_0</name>
    <name evidence="7" type="ORF">GTO95_0015469</name>
</gene>
<comment type="catalytic activity">
    <reaction evidence="5">
        <text>tetracosanoate + ATP + CoA = tetracosanoyl-CoA + AMP + diphosphate</text>
        <dbReference type="Rhea" id="RHEA:33639"/>
        <dbReference type="ChEBI" id="CHEBI:30616"/>
        <dbReference type="ChEBI" id="CHEBI:31014"/>
        <dbReference type="ChEBI" id="CHEBI:33019"/>
        <dbReference type="ChEBI" id="CHEBI:57287"/>
        <dbReference type="ChEBI" id="CHEBI:65052"/>
        <dbReference type="ChEBI" id="CHEBI:456215"/>
    </reaction>
    <physiologicalReaction direction="left-to-right" evidence="5">
        <dbReference type="Rhea" id="RHEA:33640"/>
    </physiologicalReaction>
</comment>
<comment type="catalytic activity">
    <reaction evidence="3">
        <text>a very long-chain fatty acid + ATP + CoA = a very long-chain fatty acyl-CoA + AMP + diphosphate</text>
        <dbReference type="Rhea" id="RHEA:54536"/>
        <dbReference type="ChEBI" id="CHEBI:30616"/>
        <dbReference type="ChEBI" id="CHEBI:33019"/>
        <dbReference type="ChEBI" id="CHEBI:57287"/>
        <dbReference type="ChEBI" id="CHEBI:58950"/>
        <dbReference type="ChEBI" id="CHEBI:138261"/>
        <dbReference type="ChEBI" id="CHEBI:456215"/>
    </reaction>
    <physiologicalReaction direction="left-to-right" evidence="3">
        <dbReference type="Rhea" id="RHEA:54537"/>
    </physiologicalReaction>
</comment>
<keyword evidence="8" id="KW-1185">Reference proteome</keyword>